<organism evidence="1 2">
    <name type="scientific">Caerostris extrusa</name>
    <name type="common">Bark spider</name>
    <name type="synonym">Caerostris bankana</name>
    <dbReference type="NCBI Taxonomy" id="172846"/>
    <lineage>
        <taxon>Eukaryota</taxon>
        <taxon>Metazoa</taxon>
        <taxon>Ecdysozoa</taxon>
        <taxon>Arthropoda</taxon>
        <taxon>Chelicerata</taxon>
        <taxon>Arachnida</taxon>
        <taxon>Araneae</taxon>
        <taxon>Araneomorphae</taxon>
        <taxon>Entelegynae</taxon>
        <taxon>Araneoidea</taxon>
        <taxon>Araneidae</taxon>
        <taxon>Caerostris</taxon>
    </lineage>
</organism>
<dbReference type="EMBL" id="BPLR01001146">
    <property type="protein sequence ID" value="GIZ00340.1"/>
    <property type="molecule type" value="Genomic_DNA"/>
</dbReference>
<keyword evidence="2" id="KW-1185">Reference proteome</keyword>
<proteinExistence type="predicted"/>
<reference evidence="1 2" key="1">
    <citation type="submission" date="2021-06" db="EMBL/GenBank/DDBJ databases">
        <title>Caerostris extrusa draft genome.</title>
        <authorList>
            <person name="Kono N."/>
            <person name="Arakawa K."/>
        </authorList>
    </citation>
    <scope>NUCLEOTIDE SEQUENCE [LARGE SCALE GENOMIC DNA]</scope>
</reference>
<comment type="caution">
    <text evidence="1">The sequence shown here is derived from an EMBL/GenBank/DDBJ whole genome shotgun (WGS) entry which is preliminary data.</text>
</comment>
<gene>
    <name evidence="1" type="ORF">CEXT_595721</name>
</gene>
<name>A0AAV4Y2E3_CAEEX</name>
<dbReference type="Proteomes" id="UP001054945">
    <property type="component" value="Unassembled WGS sequence"/>
</dbReference>
<evidence type="ECO:0000313" key="2">
    <source>
        <dbReference type="Proteomes" id="UP001054945"/>
    </source>
</evidence>
<evidence type="ECO:0000313" key="1">
    <source>
        <dbReference type="EMBL" id="GIZ00340.1"/>
    </source>
</evidence>
<dbReference type="AlphaFoldDB" id="A0AAV4Y2E3"/>
<protein>
    <submittedName>
        <fullName evidence="1">Uncharacterized protein</fullName>
    </submittedName>
</protein>
<sequence>MTAAEGVRECANAPLRRVLQHLDEKREPQEAMFKAILSASKDPNQGLDPRTFICILVSKEFLYHLKEPNRGSGGRLQMVAMLVLPL</sequence>
<accession>A0AAV4Y2E3</accession>